<protein>
    <submittedName>
        <fullName evidence="2">Uncharacterized protein</fullName>
    </submittedName>
</protein>
<proteinExistence type="predicted"/>
<gene>
    <name evidence="2" type="ORF">NE237_032064</name>
</gene>
<accession>A0A9Q0L2K6</accession>
<keyword evidence="3" id="KW-1185">Reference proteome</keyword>
<reference evidence="2" key="1">
    <citation type="journal article" date="2023" name="Plant J.">
        <title>The genome of the king protea, Protea cynaroides.</title>
        <authorList>
            <person name="Chang J."/>
            <person name="Duong T.A."/>
            <person name="Schoeman C."/>
            <person name="Ma X."/>
            <person name="Roodt D."/>
            <person name="Barker N."/>
            <person name="Li Z."/>
            <person name="Van de Peer Y."/>
            <person name="Mizrachi E."/>
        </authorList>
    </citation>
    <scope>NUCLEOTIDE SEQUENCE</scope>
    <source>
        <tissue evidence="2">Young leaves</tissue>
    </source>
</reference>
<evidence type="ECO:0000313" key="2">
    <source>
        <dbReference type="EMBL" id="KAJ4981227.1"/>
    </source>
</evidence>
<comment type="caution">
    <text evidence="2">The sequence shown here is derived from an EMBL/GenBank/DDBJ whole genome shotgun (WGS) entry which is preliminary data.</text>
</comment>
<evidence type="ECO:0000256" key="1">
    <source>
        <dbReference type="SAM" id="MobiDB-lite"/>
    </source>
</evidence>
<dbReference type="AlphaFoldDB" id="A0A9Q0L2K6"/>
<organism evidence="2 3">
    <name type="scientific">Protea cynaroides</name>
    <dbReference type="NCBI Taxonomy" id="273540"/>
    <lineage>
        <taxon>Eukaryota</taxon>
        <taxon>Viridiplantae</taxon>
        <taxon>Streptophyta</taxon>
        <taxon>Embryophyta</taxon>
        <taxon>Tracheophyta</taxon>
        <taxon>Spermatophyta</taxon>
        <taxon>Magnoliopsida</taxon>
        <taxon>Proteales</taxon>
        <taxon>Proteaceae</taxon>
        <taxon>Protea</taxon>
    </lineage>
</organism>
<name>A0A9Q0L2K6_9MAGN</name>
<feature type="region of interest" description="Disordered" evidence="1">
    <location>
        <begin position="75"/>
        <end position="97"/>
    </location>
</feature>
<dbReference type="EMBL" id="JAMYWD010000001">
    <property type="protein sequence ID" value="KAJ4981227.1"/>
    <property type="molecule type" value="Genomic_DNA"/>
</dbReference>
<evidence type="ECO:0000313" key="3">
    <source>
        <dbReference type="Proteomes" id="UP001141806"/>
    </source>
</evidence>
<sequence length="165" mass="18917">MLHAFWVEAQNVRMWSFDVALICIAGISSTRYWSRKLWLDHQTRHMYFRNLFLHNQWYKNWINLILDERDDDFPSSAQEAEAAELHGPSGGRNEAQGWHAKEALRYPNIIAGKLKSLTSYHESNGDDEFGIKVLDLLGKLNSGVGRVGSVSHGPEDNDAWDTEET</sequence>
<dbReference type="Proteomes" id="UP001141806">
    <property type="component" value="Unassembled WGS sequence"/>
</dbReference>